<feature type="domain" description="Cadherin" evidence="8">
    <location>
        <begin position="5550"/>
        <end position="5652"/>
    </location>
</feature>
<feature type="domain" description="Cadherin" evidence="8">
    <location>
        <begin position="4729"/>
        <end position="4847"/>
    </location>
</feature>
<evidence type="ECO:0000256" key="7">
    <source>
        <dbReference type="PROSITE-ProRule" id="PRU00043"/>
    </source>
</evidence>
<dbReference type="PANTHER" id="PTHR24026:SF126">
    <property type="entry name" value="PROTOCADHERIN FAT 4"/>
    <property type="match status" value="1"/>
</dbReference>
<evidence type="ECO:0000259" key="8">
    <source>
        <dbReference type="PROSITE" id="PS50268"/>
    </source>
</evidence>
<dbReference type="EMBL" id="CP111013">
    <property type="protein sequence ID" value="WAQ95445.1"/>
    <property type="molecule type" value="Genomic_DNA"/>
</dbReference>
<feature type="domain" description="Cadherin" evidence="8">
    <location>
        <begin position="904"/>
        <end position="1042"/>
    </location>
</feature>
<feature type="domain" description="Cadherin" evidence="8">
    <location>
        <begin position="5290"/>
        <end position="5396"/>
    </location>
</feature>
<feature type="domain" description="Cadherin" evidence="8">
    <location>
        <begin position="356"/>
        <end position="466"/>
    </location>
</feature>
<dbReference type="InterPro" id="IPR002126">
    <property type="entry name" value="Cadherin-like_dom"/>
</dbReference>
<feature type="domain" description="Cadherin" evidence="8">
    <location>
        <begin position="78"/>
        <end position="247"/>
    </location>
</feature>
<accession>A0ABY7DFF0</accession>
<keyword evidence="4 7" id="KW-0106">Calcium</keyword>
<feature type="domain" description="Cadherin" evidence="8">
    <location>
        <begin position="6214"/>
        <end position="6317"/>
    </location>
</feature>
<evidence type="ECO:0000256" key="3">
    <source>
        <dbReference type="ARBA" id="ARBA00022737"/>
    </source>
</evidence>
<dbReference type="Gene3D" id="2.60.40.60">
    <property type="entry name" value="Cadherins"/>
    <property type="match status" value="59"/>
</dbReference>
<keyword evidence="3" id="KW-0677">Repeat</keyword>
<feature type="domain" description="Cadherin" evidence="8">
    <location>
        <begin position="2003"/>
        <end position="2171"/>
    </location>
</feature>
<evidence type="ECO:0000256" key="4">
    <source>
        <dbReference type="ARBA" id="ARBA00022837"/>
    </source>
</evidence>
<feature type="domain" description="Cadherin" evidence="8">
    <location>
        <begin position="634"/>
        <end position="736"/>
    </location>
</feature>
<dbReference type="PRINTS" id="PR00205">
    <property type="entry name" value="CADHERIN"/>
</dbReference>
<feature type="domain" description="Cadherin" evidence="8">
    <location>
        <begin position="7003"/>
        <end position="7122"/>
    </location>
</feature>
<feature type="domain" description="Cadherin" evidence="8">
    <location>
        <begin position="3161"/>
        <end position="3266"/>
    </location>
</feature>
<feature type="domain" description="Cadherin" evidence="8">
    <location>
        <begin position="6424"/>
        <end position="6531"/>
    </location>
</feature>
<feature type="domain" description="Cadherin" evidence="8">
    <location>
        <begin position="4386"/>
        <end position="4535"/>
    </location>
</feature>
<evidence type="ECO:0000256" key="1">
    <source>
        <dbReference type="ARBA" id="ARBA00004370"/>
    </source>
</evidence>
<keyword evidence="5" id="KW-1133">Transmembrane helix</keyword>
<dbReference type="PROSITE" id="PS50268">
    <property type="entry name" value="CADHERIN_2"/>
    <property type="match status" value="50"/>
</dbReference>
<feature type="domain" description="Cadherin" evidence="8">
    <location>
        <begin position="1890"/>
        <end position="2002"/>
    </location>
</feature>
<feature type="domain" description="Cadherin" evidence="8">
    <location>
        <begin position="2847"/>
        <end position="2959"/>
    </location>
</feature>
<feature type="domain" description="Cadherin" evidence="8">
    <location>
        <begin position="6739"/>
        <end position="6849"/>
    </location>
</feature>
<feature type="domain" description="Cadherin" evidence="8">
    <location>
        <begin position="6636"/>
        <end position="6738"/>
    </location>
</feature>
<feature type="domain" description="Cadherin" evidence="8">
    <location>
        <begin position="2960"/>
        <end position="3049"/>
    </location>
</feature>
<gene>
    <name evidence="9" type="ORF">MAR_028135</name>
</gene>
<dbReference type="InterPro" id="IPR020894">
    <property type="entry name" value="Cadherin_CS"/>
</dbReference>
<evidence type="ECO:0000256" key="2">
    <source>
        <dbReference type="ARBA" id="ARBA00022692"/>
    </source>
</evidence>
<feature type="domain" description="Cadherin" evidence="8">
    <location>
        <begin position="3419"/>
        <end position="3534"/>
    </location>
</feature>
<feature type="domain" description="Cadherin" evidence="8">
    <location>
        <begin position="467"/>
        <end position="633"/>
    </location>
</feature>
<dbReference type="Proteomes" id="UP001164746">
    <property type="component" value="Chromosome 2"/>
</dbReference>
<keyword evidence="6" id="KW-0472">Membrane</keyword>
<feature type="domain" description="Cadherin" evidence="8">
    <location>
        <begin position="4934"/>
        <end position="5038"/>
    </location>
</feature>
<feature type="domain" description="Cadherin" evidence="8">
    <location>
        <begin position="1415"/>
        <end position="1527"/>
    </location>
</feature>
<feature type="domain" description="Cadherin" evidence="8">
    <location>
        <begin position="3050"/>
        <end position="3160"/>
    </location>
</feature>
<feature type="domain" description="Cadherin" evidence="8">
    <location>
        <begin position="1198"/>
        <end position="1311"/>
    </location>
</feature>
<evidence type="ECO:0000313" key="9">
    <source>
        <dbReference type="EMBL" id="WAQ95445.1"/>
    </source>
</evidence>
<feature type="domain" description="Cadherin" evidence="8">
    <location>
        <begin position="3737"/>
        <end position="3842"/>
    </location>
</feature>
<feature type="domain" description="Cadherin" evidence="8">
    <location>
        <begin position="2172"/>
        <end position="2279"/>
    </location>
</feature>
<name>A0ABY7DFF0_MYAAR</name>
<dbReference type="SUPFAM" id="SSF49313">
    <property type="entry name" value="Cadherin-like"/>
    <property type="match status" value="58"/>
</dbReference>
<feature type="domain" description="Cadherin" evidence="8">
    <location>
        <begin position="2742"/>
        <end position="2846"/>
    </location>
</feature>
<dbReference type="PANTHER" id="PTHR24026">
    <property type="entry name" value="FAT ATYPICAL CADHERIN-RELATED"/>
    <property type="match status" value="1"/>
</dbReference>
<feature type="domain" description="Cadherin" evidence="8">
    <location>
        <begin position="5818"/>
        <end position="5998"/>
    </location>
</feature>
<evidence type="ECO:0000313" key="10">
    <source>
        <dbReference type="Proteomes" id="UP001164746"/>
    </source>
</evidence>
<feature type="domain" description="Cadherin" evidence="8">
    <location>
        <begin position="1675"/>
        <end position="1783"/>
    </location>
</feature>
<feature type="domain" description="Cadherin" evidence="8">
    <location>
        <begin position="737"/>
        <end position="836"/>
    </location>
</feature>
<feature type="domain" description="Cadherin" evidence="8">
    <location>
        <begin position="6850"/>
        <end position="7001"/>
    </location>
</feature>
<keyword evidence="10" id="KW-1185">Reference proteome</keyword>
<reference evidence="9" key="1">
    <citation type="submission" date="2022-11" db="EMBL/GenBank/DDBJ databases">
        <title>Centuries of genome instability and evolution in soft-shell clam transmissible cancer (bioRxiv).</title>
        <authorList>
            <person name="Hart S.F.M."/>
            <person name="Yonemitsu M.A."/>
            <person name="Giersch R.M."/>
            <person name="Beal B.F."/>
            <person name="Arriagada G."/>
            <person name="Davis B.W."/>
            <person name="Ostrander E.A."/>
            <person name="Goff S.P."/>
            <person name="Metzger M.J."/>
        </authorList>
    </citation>
    <scope>NUCLEOTIDE SEQUENCE</scope>
    <source>
        <strain evidence="9">MELC-2E11</strain>
        <tissue evidence="9">Siphon/mantle</tissue>
    </source>
</reference>
<feature type="domain" description="Cadherin" evidence="8">
    <location>
        <begin position="1116"/>
        <end position="1183"/>
    </location>
</feature>
<feature type="domain" description="Cadherin" evidence="8">
    <location>
        <begin position="2280"/>
        <end position="2393"/>
    </location>
</feature>
<feature type="domain" description="Cadherin" evidence="8">
    <location>
        <begin position="5085"/>
        <end position="5289"/>
    </location>
</feature>
<evidence type="ECO:0000256" key="5">
    <source>
        <dbReference type="ARBA" id="ARBA00022989"/>
    </source>
</evidence>
<feature type="domain" description="Cadherin" evidence="8">
    <location>
        <begin position="2482"/>
        <end position="2645"/>
    </location>
</feature>
<feature type="domain" description="Cadherin" evidence="8">
    <location>
        <begin position="4180"/>
        <end position="4281"/>
    </location>
</feature>
<sequence length="7438" mass="820759">MHFPQTNVVVAVLAGGADVFFVAADADAINLYLRGLISRDRMGQVCQAHGWQTVLLVLVLTSAALAQNTCERNDGVFGTAISVVVDETDTNPNVLNSNPYRAQLPLFGNINQVNIQLTQGQADLIPSQYFTLESVNGNGLYVRLINALDRDGGLNGVPPQRNSITYGLTCTSNGQTRTYQLTINLRDLSYQQLSVFQFTATDKDANDNGRITYSITSGDINNKFAIDATTARFNITVADGNDNGPAFQSTNCYQDNRGFCVRSRYTATIVSGSQDGLRVDDNFGNLLYYTARINQIRSISRSGLASTEGAITVYVAATEDAVPYYRNYAELEVFVTTANQFAPTLSTSSGQASGFISESATVGELVRTSNFGSSFNLLRLIISDQDFYSTETIDYNRYAFSTNFNNLFSVTSEGYLQLATLGLDFETSPSLLVEVVVRETGFGTQLSSTLTLTINVANANDNSPVFPTDAYEVSFQEGTYQSRELLTVRATDADTGSFGTLTYSISAVSNNGGSLFFIDSAQGRLRASGTFTGPTVYTVTVQATDGGSVAQTVVLVTVTDTGIASPSFPANIINIVVSEGVLTGNSVYQSDATDPDNDALTYSMSQINTNHSLSATMTLSVSISDINDNNPVFSQNSYTFSVDENANSPTVGTVSANDIDQAGTVNSQVFYSLPNSNRFTINSQTGQITVIGSLDYETQNQYVLIAEASDSAIDRRTGTATVTVNVRDIQDQVPLFVETSVSANVPESANIGTVAIDADSVPNVQYELSGTNSGDFRVQNINGVANIIVNANLNFETRRTYNLFLTTTDGQNSNIPGASASVFITVTDVNEFAPQLLLPSGTVQVTEGRTIGSVVAQVSGTDNDNAAGQLLTIEASDNDVNARTATGTLTINVVRNSGPPSFSQNGNYFTTVDETLAVASSVLTVSATDFDSNTEPVQYSVLLSDFGAYFFSVDPNSGLMTVRIVATDTGGLSSTATAQISVNRNLNTPQWFQTSYQATINENYALYSEILRLSASDSDTQAPHNTLSYIISSVNNNAATYFQITSAGFQVSLRDQGQPQSRSATDTATVTITVSRNQFSPLFFNSTYYTTILESQSVGSSVMTRNFLAPVWTGTNNAQYFVTIPEVNALGVPFQVVSATDGDSQPPHNTVYYSLTAATYNSNQGPVDALAYFQMNSPTSGEIIRAIDGGTPQREATTSATVTVSILRNNNPPIFIASSYSTQISKTQATQQTIFTLFGIVKYRLVGANTALNYYQVNENTGEISLTQSVESDTTTVYTLIIQAYDNGIPALYDTETVTVTVTRNTQPPTFSQQDYDTTILETQVLGDTIITVRATDPDQLLGQVNNVEYFMTGSQQAQQYFFLNPSTGEISARQSLRNDMTVYARDFGTPQLQSQNFATVTITVIRNENCPVFSGAPYAADLSQSLSSGTSVFRVTATDADTTQFGQVSYAIVGDNEAVNLFNIDQSGIIRTSGTLFGRSESTYTIVYFTLSRNENTPVWLQPTSSSSYRATTSVLENTNFNAAIYNFQARDNDVLTVTLGDQVGRMNVNTATLTINVIRNQNTPYFVSLPYNKFITESQAVSSSIFTVTARDDDQVNTFERVTYQITGDGNAPAFFGINSNTGVISLTQSLSGNADTVYNVRVTAYDNGTPQRSNSTIVYITVDRNGNAPFFQPTSYSAQVADNGILGSLIVQLTVNDLDTVSPYNDVRCFLRQSTSSQYFFVDEESCGVYLARNIALDTNAPSTYSISVGAVDLGNPSRSAAVDANVFISVQRNQFSPEFFNDPYTRSIAQSEAVGSFVLQVTATDRDTVSPFGDVSYRLIGDDDGTVYFSFNPTSRNITVARDLSLDTATLYRLRIEARDGGNPARSATSLVSINVRRNLFDPVFATQFYNVTIDETQSLGVNILQITASDQDTRAPNNVITYVMTNNNFNTLSSQYFTVNSGTGAITLRQSLLNDNSDTRRFTFNVAINDNGIPQRQGQNFASVEINVIRNTSPPLFVSTPYDREIDYTTAQGTLIFTATATDADVSPYNIISYDLIGDDGATVFFRIDANNGEVRLTQSISQETTTQYRLTIRARDNGNPRLFDTETVYLTSPNNVVRYFFEENVSRFRIDETTGIIYIRTNLYTDEQASFTYNVRAVDQGSPSRSSTPVPVTITVLRNEFPPVFINEIYTADITDGFFQGSNIIRVTANDLDSVTPFNQVTYSIIGDDNAPTLFTINPSSGQISYATNTNVNLDSTSIYRVRVLASDGGIPSLSDTTVVYLNITRNRFSPAFLQTQYNTLIPESQSLGAEVLRVSANDQDTAAPYNVVEYSLIGNTRAQEYFQVSPSLGVISLIKPVYQDSSNDNYVFPPVFQQTPYTTTINENINNAASVYRFTVTDADSQSPFNLIGVTTIGDDTGPTYFYLESVSSTQGSSVYNVRVQNVADLGLDTATQYQLRLYAQDGGNVAGFGFASKSANQVLYITVRRNTFPPIFTNNNNIQTSIGETAFPGAFIVDLNATDADDNIQVRATDGGFPTLTDTTFVDVSITRVTETLTFFTTNYQETIAENRGLASSVLQVQAQPGPGITYSLVGYSDGPDYFNISSTSGQIFVRTDLRTDRNKKTVHLRVQAYRVFTTGPQTAFANVTINVQRNLNTPTFNPQLYEVNVPESLPLGSSVVQLTASDNDIFDVLRYEFRSLQFGGTTFDDFYLGPTSGLISLKSFLVIGRDQSSPERTGTATVRVNVVRSQSPPVFINNAPYTTSINYDTAPGTTIYRQSRARDQDLAGTLRYGLTGQYFSAAFYFMIDEIEGDIMVRNPLTSDTSLTYTLGLLAYDTAYPGQVAYTNITILVNRNPNAPVFNPQTYQRSITEDYTLGFSLVQIETSDADGDNVRCDVTSISTPNVFPQPSNLADYFYLNPYTCLLTLRESLRTIGVNTVAMTVRATDDGIPNRQSSINAQITININRNENDPFFIGTPYVTTIPETTQLTTSILRVTANDADNINNQQLTYALIGDDSTSSSLIEETRDYYIGRIVAYDSGSPARSATVTARININRNINTPVFNPINYNVTIMETEATNYLVLTVSATDSDRISPWNTVTYQIQNFQQNSLFNTYFDLNTANGQIRVRLPLYNDFTNTRTYSFVVTAQDGGNRVSSQNAQVTINVIRNLFPPVFTNVPYSSNLPFSVSTGSRVFDVNATDSDTAPYNTVTYSIIGDEPSPSRFSINPSNGLISTTSQGLFSDSNSFYVVRVLAQDGGTPRLSSTTTVFLTVERNLNTPIWQTQNYTVTVNEIQDLGTTIISLQALDTDVQLEVSVRDSDPANPRTAVRNAFVTVNIIRNNFAPVFTAASCDVQLTTFNNQQFFLTQVTATDQDGSSTPFGRVRYSIIGDDVAVNLFNIDEIRVQARDLGAPARYGYKVCSVSVQQNFQAPFFLNNSYQATVQETFPLGNTILTVYGRDNDLAAPHNTVRYRLTRDPEDLECFLINEVTGNLALRRSLLYDPCTANVFFFDTRSAYQVRLQVNDGGIPSRYDSAILTVSVTRNLQSPVFDPQNYEITIFEDQNLGENIICTTATDSDVRSPHNEVRYEAVGSGSGNAMTYFAISATDGCVYVRRSLRTNNFLQSEFTMFVRAYDLGTPQRSSAQQATVRITVLRNNNCPVFNNLPTQIDISQTQSTLTRIFNVSATDSDAPGRFSTITYSLIGDDNAQVLFNIDGNGFIYVSANNLISDAASIDAVLTVNVRRNEFAPFFVPNFLYTVTIMETHNTGQSVVTVQAQDNDIQSPNNLVNYYIASYSANRDMFYMDPTTGNVFLRTSIIGTNVNQYNVSLIARDNGIPSLSANGTLIVNILRNQFPPVFVNEPYRRTIDRNLAEGSLIDSVTATDRDTQYDIIGDDMATTFFLINSVSGRITLRSSISADNNDVYSIRVRVQDGGNPRRSDITVVLVSVNRNLFPPVFNPSQYSATILDTQAVGFPILYITATDADTTSPHNVVRYDLRGDTDTIDLFMVDDVSGALMLRRSVYSTVNTQQSTFSDPFNSVRYEMIGDDGTSSFFFVNETTGLISLRANTNLEFDTTALFIARIRAYDGGFPSRSATATVRISVLRNLFSPIYNHTANIQAPENTITFYQSGNNFQNSDYFLVNPTTGVITLLQSVLNTNTDFYRIQASAQGQITLQTARAFVNVTVIRNANCPVFQNDEYPVLVQDTQGVGASLITLLAPDQDGDVIRYSIVNGQDILQYFYLNPFTGVLSLSSSLFNSGTNTYRFTVQASDQRINQCTDTATVSITVRRDESAPQFTNEPYSGSVREIDVNGTSVTRTSCFDVDRRGSIVYAAVGYDVASAFFTINSQSGDVSLYDVASLRLHSSSSYTFRIQCYDSAYPDNKDFSNVVIQVRRNINPPVCVPSYFESIPETYGLGVEILRISATDADGDRVTYAITGDSFGQTNRANEFYFIGAETGIIYLKKPLTDSSHTEDNQQIRYLSDGVYPAPTFFDVNPVSGTITLRNSISSDALLSTTYFMKLLAYDTAYPSVYGTATATIFVNRNPSAPAFNFQSCRANIPESASIGLGVFNATASDNDGSNPIRTAVTTCVFSITRDTAPPVFIRQPYRANILENRAVGDNIYTVTATDADLRGSIVYGMSNDFLDSYQSAYYFSLDVTNGIIRVRNNLRTEITSTSTYEFLKCKDKKTFHSEFVQNLLQSISMIYLSCFQFVVTAYDSLSPRLVATATVTITVSRNPSTPIFALPSYTESINEYYPIGNQLFNITATDPDGDVVRYSFVAQNDQFNPNINRGLDFFYILEGSGLVYLKQPLYNDALETSRFEEEIEYVVLRVQAYDTKYRDQIAESIVSISVTRNENGPEFLQSPYRVTINETISLGSCIITVSAEDNDGVCTINQPNNQLINYKSFIINTFINNMTIVGNDNSNPSKTAFVEAFITVVRDQFPPFFTNTPYSVVLSEYEAIGAQVFNVNATDNDLVGQIRYALIGDYPTQSFFRLDTVTGRISTTTSLRLDSNYGSFYVARVTAIDNLRPNQVATSTVAISVVRNPNTPVFTLNRFTNTISETTPFTFRACDNGLPQRCANSTGTITVTRNAFPPVFTNEPYSRVIAETTAIGTTVLTLSAIDRDQIGDLVFEAISTSYPFEVNRLSGAVTLQYDNLYYGPAAYSDRVRYTISNNFNNFASDYFYITPDQGEIYLRRSLGNISSTNQQFSACFSSIDVNDMLNYPFPGQIRYRTLGFFPATDYFSVDSVTGAVRIFRSVRNEQYSSLLYVLTVEAYDTAFPLVMAQEDILIDVVRNPNSPVFLETFYRRTLSENVPLGNFVLCVNASDADGDTLSYEMFDNQNQFDTQFASQFFFLTSRGCLYVQRYLYESTLDTYTFTIRARDHAYPEKFGSATVQIEITRDRFDPRFDIQDYSITITETSPVNSSTPIISVRATDNDLQMTLRAYDSFYPYTYGFANVRINVIRNPNAPVFSLPSYEVRINENFPLGNRAVDVQASDQDGDRITYRMIPTSLNASDYFLVNFDNGDVYMIVQASDNRGINTRYTNVSVTINVDRNQPPFFVNTPYRFTVSEQTDLSTSLYRVTATDGDLIGDIVYNVLGDSYTPGYFTVDSTTGIVSAISDIRLDNKISYTLRVGAYDSAIPYEVATATVLISVTRNPSGPVFREEPYRVTLAEATPVGSSVYRVTANDADNINVRASDQRIPERVDDSTVIVTIIRDLNPPVFTNEPYQVSILDSQSINQSIYTVRAVDQDLQGTLMFESIGIYPAQTFFSVNNNGNVIVSRSLKEDSVGRERYTLRLITYDSADSRLQDTSDVTILVTRNPSTPQFSEFSYSRSVSEAFPLGNAVLTITATDQDGDDVTYSMLADTTGSLTGSSSMEFFYLMPGTGQFAVRATDNGNPRRSTDGSVTIQITRAVLPRFLNTPYSTSVQENSDFLTYSLSGDFNNDCTDTFYIRETTGEVYLARSVLNTGDVSFTCTVTVSDNGYPSNNIDTALITIRISRDVALPVFTNNARYVVTINEDRPVASSIISVSASRQGLLLRVVAYDTDVPRLRSTAEVFITVVRNLYDPIFVPQIYRVTIDETTPVNQYIVKLNVSDSDGLTVRATDNRLENTKFGTATVYVTVLRDLSPPRFTNLPFSIDINEQTTIDTIVYALVGQFPVQSFFDLDTATGQVTLRNSLLSDNTQNTIYTARFIAYDSMNPTQRAQSDLTIRVTRNQFGPVFNPSSYIETIADTYEVGATVLTVTATDQDGDSVYFTHGGDATDQEFFYVSPNTGAILLRKSLSNSVRSRFTFTVTAVDNRPLSVQKTSQASVTINVLRDSGPPQFVNTPYRTTIPINQGINTTFYTVSAIDNDLKGTIVYRLDGFVPGTNYFGLNTATGDIYVTNSLALSQINTYQAFTLLITAYDSGAPLARVQETVTITVNRNLNTPIFESQNYEETVYDFEPIGSSVVVVRATDADTTSPENLIMYDIASTSVNTVNEMFSIHPINGLITINRALTTESFNNYRLIVSAEDLSYPFRSSSATVNIVVIRNNNGPVFTSLGRYDITINEGAPVLQEVLTVTANDADEGLNGLVRYNMINSPASSVFGIELVTGQIFPRVSLLEVSEDIYQFQVQATDTGIVPRSSTAQVTIRITREGNPFFSQQEFEVTIPEDKIVGTQVFDLDAVDPRSGSVLVYDIYGDGDAVTQFKIDSVTGRIDLAVSQLNNNVNSYVVRVRAYRRDFLTQEARTLVRVYITRNSASPTFQHGDLTFTLNEDQSLGMSFGEVEATDANTGRNGEIRYSIRSTDADPAQTLEYFYVNPISGTISVIKPLSEDTTYPNNYRFYIVAADQGVPSLSAAVRVTVIVVRNRNGPVFRAESYEQTISEFQPINTLVLAVAADDADNMTIRARDNPGSNAVSRFDTATVTITVTRNPNRPVFTSATYNVTISEYLSVQQSVIRTVATDADPANTPSGTIDYSIEYISSTPTNGFAQFVLRVVATDQASQPKSATATVYITIIRNQHAPIFTNQEGYTASISDYWAIGRDLFQATAIDDDRDVVLSRNTPNAEFDYLIDPDELYAAQFFGINKDGILYVKANIQEADKREEFKFYIVAIDRSWNPRSNRALVTISVTYSGIRQELGFSQPAYYLEIIELNVDGNSNPTVLTTLDATDADSAENGRVTYSLSNLDINNNEIVPFLVDANDGSITASREFIRTGQKQYRFTGIARDNPTDVNIRQQTETDVIIDVIENQNRFILVVSTDINNVNREIESIRQALQNEINRIVLIESVNYRRYLSAGILSIDYQKTDVTFVVVNHLNRQFTLYTNGDDQLNLYNAYLNNYRIYHRSYEHQPDFTNPPSFLKEYETQQTLDMYMPPDETVQDLGEINMSFNRADSARHTGEVRKISTRNPVYDNSQYQVVENYGMTPRSSVANSNVYHVSLRPESRNEGEATVVYTTSNDGN</sequence>
<feature type="domain" description="Cadherin" evidence="8">
    <location>
        <begin position="7118"/>
        <end position="7234"/>
    </location>
</feature>
<feature type="domain" description="Cadherin" evidence="8">
    <location>
        <begin position="6533"/>
        <end position="6635"/>
    </location>
</feature>
<dbReference type="SMART" id="SM00112">
    <property type="entry name" value="CA"/>
    <property type="match status" value="45"/>
</dbReference>
<feature type="domain" description="Cadherin" evidence="8">
    <location>
        <begin position="1784"/>
        <end position="1889"/>
    </location>
</feature>
<feature type="domain" description="Cadherin" evidence="8">
    <location>
        <begin position="6062"/>
        <end position="6213"/>
    </location>
</feature>
<dbReference type="Pfam" id="PF00028">
    <property type="entry name" value="Cadherin"/>
    <property type="match status" value="19"/>
</dbReference>
<dbReference type="CDD" id="cd11304">
    <property type="entry name" value="Cadherin_repeat"/>
    <property type="match status" value="53"/>
</dbReference>
<proteinExistence type="predicted"/>
<feature type="domain" description="Cadherin" evidence="8">
    <location>
        <begin position="4282"/>
        <end position="4390"/>
    </location>
</feature>
<comment type="subcellular location">
    <subcellularLocation>
        <location evidence="1">Membrane</location>
    </subcellularLocation>
</comment>
<feature type="domain" description="Cadherin" evidence="8">
    <location>
        <begin position="4589"/>
        <end position="4728"/>
    </location>
</feature>
<feature type="domain" description="Cadherin" evidence="8">
    <location>
        <begin position="5714"/>
        <end position="5817"/>
    </location>
</feature>
<organism evidence="9 10">
    <name type="scientific">Mya arenaria</name>
    <name type="common">Soft-shell clam</name>
    <dbReference type="NCBI Taxonomy" id="6604"/>
    <lineage>
        <taxon>Eukaryota</taxon>
        <taxon>Metazoa</taxon>
        <taxon>Spiralia</taxon>
        <taxon>Lophotrochozoa</taxon>
        <taxon>Mollusca</taxon>
        <taxon>Bivalvia</taxon>
        <taxon>Autobranchia</taxon>
        <taxon>Heteroconchia</taxon>
        <taxon>Euheterodonta</taxon>
        <taxon>Imparidentia</taxon>
        <taxon>Neoheterodontei</taxon>
        <taxon>Myida</taxon>
        <taxon>Myoidea</taxon>
        <taxon>Myidae</taxon>
        <taxon>Mya</taxon>
    </lineage>
</organism>
<feature type="domain" description="Cadherin" evidence="8">
    <location>
        <begin position="6318"/>
        <end position="6423"/>
    </location>
</feature>
<feature type="domain" description="Cadherin" evidence="8">
    <location>
        <begin position="1569"/>
        <end position="1674"/>
    </location>
</feature>
<protein>
    <submittedName>
        <fullName evidence="9">FAT4-like protein</fullName>
    </submittedName>
</protein>
<evidence type="ECO:0000256" key="6">
    <source>
        <dbReference type="ARBA" id="ARBA00023136"/>
    </source>
</evidence>
<feature type="domain" description="Cadherin" evidence="8">
    <location>
        <begin position="3942"/>
        <end position="4096"/>
    </location>
</feature>
<feature type="domain" description="Cadherin" evidence="8">
    <location>
        <begin position="3843"/>
        <end position="3941"/>
    </location>
</feature>
<dbReference type="InterPro" id="IPR015919">
    <property type="entry name" value="Cadherin-like_sf"/>
</dbReference>
<keyword evidence="2" id="KW-0812">Transmembrane</keyword>
<dbReference type="PROSITE" id="PS00232">
    <property type="entry name" value="CADHERIN_1"/>
    <property type="match status" value="2"/>
</dbReference>
<feature type="domain" description="Cadherin" evidence="8">
    <location>
        <begin position="5461"/>
        <end position="5516"/>
    </location>
</feature>
<feature type="domain" description="Cadherin" evidence="8">
    <location>
        <begin position="1312"/>
        <end position="1414"/>
    </location>
</feature>
<feature type="domain" description="Cadherin" evidence="8">
    <location>
        <begin position="3535"/>
        <end position="3646"/>
    </location>
</feature>